<proteinExistence type="inferred from homology"/>
<dbReference type="AlphaFoldDB" id="A0A429YXC1"/>
<feature type="transmembrane region" description="Helical" evidence="9">
    <location>
        <begin position="12"/>
        <end position="33"/>
    </location>
</feature>
<evidence type="ECO:0000256" key="9">
    <source>
        <dbReference type="RuleBase" id="RU369079"/>
    </source>
</evidence>
<feature type="transmembrane region" description="Helical" evidence="9">
    <location>
        <begin position="53"/>
        <end position="75"/>
    </location>
</feature>
<feature type="transmembrane region" description="Helical" evidence="9">
    <location>
        <begin position="127"/>
        <end position="145"/>
    </location>
</feature>
<dbReference type="Proteomes" id="UP000278398">
    <property type="component" value="Unassembled WGS sequence"/>
</dbReference>
<sequence>MDRLIDIVDRILMGAVAVLMAIIVVVIACDVVGRYGFSRSILFSNELSRLSFIWMTFLVMPLGISRGLHVAITSLRDNVPAAFRSTLVRLAAAAIIVLMTVVFLGAWVSIKGRSSEMLNTLPLSAAWFYYPLAIGSAWSIVHLLVQLVRGLPVERAYESDTKQVLP</sequence>
<dbReference type="PROSITE" id="PS51257">
    <property type="entry name" value="PROKAR_LIPOPROTEIN"/>
    <property type="match status" value="1"/>
</dbReference>
<dbReference type="InterPro" id="IPR007387">
    <property type="entry name" value="TRAP_DctQ"/>
</dbReference>
<keyword evidence="6 9" id="KW-1133">Transmembrane helix</keyword>
<evidence type="ECO:0000256" key="4">
    <source>
        <dbReference type="ARBA" id="ARBA00022519"/>
    </source>
</evidence>
<dbReference type="GO" id="GO:0022857">
    <property type="term" value="F:transmembrane transporter activity"/>
    <property type="evidence" value="ECO:0007669"/>
    <property type="project" value="UniProtKB-UniRule"/>
</dbReference>
<dbReference type="PANTHER" id="PTHR35011">
    <property type="entry name" value="2,3-DIKETO-L-GULONATE TRAP TRANSPORTER SMALL PERMEASE PROTEIN YIAM"/>
    <property type="match status" value="1"/>
</dbReference>
<dbReference type="InterPro" id="IPR055348">
    <property type="entry name" value="DctQ"/>
</dbReference>
<comment type="subunit">
    <text evidence="9">The complex comprises the extracytoplasmic solute receptor protein and the two transmembrane proteins.</text>
</comment>
<dbReference type="Pfam" id="PF04290">
    <property type="entry name" value="DctQ"/>
    <property type="match status" value="1"/>
</dbReference>
<dbReference type="GO" id="GO:0015740">
    <property type="term" value="P:C4-dicarboxylate transport"/>
    <property type="evidence" value="ECO:0007669"/>
    <property type="project" value="TreeGrafter"/>
</dbReference>
<evidence type="ECO:0000256" key="2">
    <source>
        <dbReference type="ARBA" id="ARBA00022448"/>
    </source>
</evidence>
<keyword evidence="3" id="KW-1003">Cell membrane</keyword>
<comment type="similarity">
    <text evidence="8 9">Belongs to the TRAP transporter small permease family.</text>
</comment>
<evidence type="ECO:0000313" key="12">
    <source>
        <dbReference type="Proteomes" id="UP000278398"/>
    </source>
</evidence>
<comment type="function">
    <text evidence="9">Part of the tripartite ATP-independent periplasmic (TRAP) transport system.</text>
</comment>
<dbReference type="EMBL" id="RWKW01000042">
    <property type="protein sequence ID" value="RST86108.1"/>
    <property type="molecule type" value="Genomic_DNA"/>
</dbReference>
<accession>A0A429YXC1</accession>
<dbReference type="RefSeq" id="WP_126700264.1">
    <property type="nucleotide sequence ID" value="NZ_RWKW01000042.1"/>
</dbReference>
<dbReference type="PANTHER" id="PTHR35011:SF2">
    <property type="entry name" value="2,3-DIKETO-L-GULONATE TRAP TRANSPORTER SMALL PERMEASE PROTEIN YIAM"/>
    <property type="match status" value="1"/>
</dbReference>
<keyword evidence="12" id="KW-1185">Reference proteome</keyword>
<gene>
    <name evidence="11" type="ORF">EJC49_12505</name>
</gene>
<keyword evidence="4 9" id="KW-0997">Cell inner membrane</keyword>
<feature type="transmembrane region" description="Helical" evidence="9">
    <location>
        <begin position="87"/>
        <end position="107"/>
    </location>
</feature>
<keyword evidence="5 9" id="KW-0812">Transmembrane</keyword>
<keyword evidence="7 9" id="KW-0472">Membrane</keyword>
<name>A0A429YXC1_9HYPH</name>
<dbReference type="OrthoDB" id="4964541at2"/>
<evidence type="ECO:0000256" key="3">
    <source>
        <dbReference type="ARBA" id="ARBA00022475"/>
    </source>
</evidence>
<evidence type="ECO:0000256" key="8">
    <source>
        <dbReference type="ARBA" id="ARBA00038436"/>
    </source>
</evidence>
<keyword evidence="2 9" id="KW-0813">Transport</keyword>
<evidence type="ECO:0000313" key="11">
    <source>
        <dbReference type="EMBL" id="RST86108.1"/>
    </source>
</evidence>
<evidence type="ECO:0000256" key="6">
    <source>
        <dbReference type="ARBA" id="ARBA00022989"/>
    </source>
</evidence>
<evidence type="ECO:0000256" key="7">
    <source>
        <dbReference type="ARBA" id="ARBA00023136"/>
    </source>
</evidence>
<evidence type="ECO:0000256" key="5">
    <source>
        <dbReference type="ARBA" id="ARBA00022692"/>
    </source>
</evidence>
<evidence type="ECO:0000259" key="10">
    <source>
        <dbReference type="Pfam" id="PF04290"/>
    </source>
</evidence>
<organism evidence="11 12">
    <name type="scientific">Aquibium carbonis</name>
    <dbReference type="NCBI Taxonomy" id="2495581"/>
    <lineage>
        <taxon>Bacteria</taxon>
        <taxon>Pseudomonadati</taxon>
        <taxon>Pseudomonadota</taxon>
        <taxon>Alphaproteobacteria</taxon>
        <taxon>Hyphomicrobiales</taxon>
        <taxon>Phyllobacteriaceae</taxon>
        <taxon>Aquibium</taxon>
    </lineage>
</organism>
<comment type="subcellular location">
    <subcellularLocation>
        <location evidence="1 9">Cell inner membrane</location>
        <topology evidence="1 9">Multi-pass membrane protein</topology>
    </subcellularLocation>
</comment>
<dbReference type="GO" id="GO:0005886">
    <property type="term" value="C:plasma membrane"/>
    <property type="evidence" value="ECO:0007669"/>
    <property type="project" value="UniProtKB-SubCell"/>
</dbReference>
<evidence type="ECO:0000256" key="1">
    <source>
        <dbReference type="ARBA" id="ARBA00004429"/>
    </source>
</evidence>
<protein>
    <recommendedName>
        <fullName evidence="9">TRAP transporter small permease protein</fullName>
    </recommendedName>
</protein>
<feature type="domain" description="Tripartite ATP-independent periplasmic transporters DctQ component" evidence="10">
    <location>
        <begin position="23"/>
        <end position="151"/>
    </location>
</feature>
<comment type="caution">
    <text evidence="11">The sequence shown here is derived from an EMBL/GenBank/DDBJ whole genome shotgun (WGS) entry which is preliminary data.</text>
</comment>
<reference evidence="11 12" key="1">
    <citation type="submission" date="2018-12" db="EMBL/GenBank/DDBJ databases">
        <title>Mesorhizobium carbonis sp. nov., isolated from coal mine water.</title>
        <authorList>
            <person name="Xin W."/>
            <person name="Xu Z."/>
            <person name="Xiang F."/>
            <person name="Zhang J."/>
            <person name="Xi L."/>
            <person name="Liu J."/>
        </authorList>
    </citation>
    <scope>NUCLEOTIDE SEQUENCE [LARGE SCALE GENOMIC DNA]</scope>
    <source>
        <strain evidence="11 12">B2.3</strain>
    </source>
</reference>